<dbReference type="PANTHER" id="PTHR30069:SF29">
    <property type="entry name" value="HEMOGLOBIN AND HEMOGLOBIN-HAPTOGLOBIN-BINDING PROTEIN 1-RELATED"/>
    <property type="match status" value="1"/>
</dbReference>
<dbReference type="InterPro" id="IPR037066">
    <property type="entry name" value="Plug_dom_sf"/>
</dbReference>
<dbReference type="GO" id="GO:0044718">
    <property type="term" value="P:siderophore transmembrane transport"/>
    <property type="evidence" value="ECO:0007669"/>
    <property type="project" value="TreeGrafter"/>
</dbReference>
<keyword evidence="7 8" id="KW-0998">Cell outer membrane</keyword>
<comment type="subcellular location">
    <subcellularLocation>
        <location evidence="1 8">Cell outer membrane</location>
        <topology evidence="1 8">Multi-pass membrane protein</topology>
    </subcellularLocation>
</comment>
<evidence type="ECO:0000256" key="7">
    <source>
        <dbReference type="ARBA" id="ARBA00023237"/>
    </source>
</evidence>
<keyword evidence="2 8" id="KW-0813">Transport</keyword>
<evidence type="ECO:0000256" key="2">
    <source>
        <dbReference type="ARBA" id="ARBA00022448"/>
    </source>
</evidence>
<evidence type="ECO:0000256" key="8">
    <source>
        <dbReference type="PROSITE-ProRule" id="PRU01360"/>
    </source>
</evidence>
<proteinExistence type="inferred from homology"/>
<dbReference type="EMBL" id="WSQA01000002">
    <property type="protein sequence ID" value="MVZ60891.1"/>
    <property type="molecule type" value="Genomic_DNA"/>
</dbReference>
<evidence type="ECO:0000256" key="3">
    <source>
        <dbReference type="ARBA" id="ARBA00022452"/>
    </source>
</evidence>
<keyword evidence="12" id="KW-1185">Reference proteome</keyword>
<dbReference type="Pfam" id="PF07715">
    <property type="entry name" value="Plug"/>
    <property type="match status" value="1"/>
</dbReference>
<dbReference type="Proteomes" id="UP000435036">
    <property type="component" value="Unassembled WGS sequence"/>
</dbReference>
<dbReference type="PANTHER" id="PTHR30069">
    <property type="entry name" value="TONB-DEPENDENT OUTER MEMBRANE RECEPTOR"/>
    <property type="match status" value="1"/>
</dbReference>
<sequence>MNHFYKCSNSTWHSLAMVLKKSRLLWLLLILHLLAIDLFAQTEILNRQISIQTNEISLKEALRELEQKAGCSFVLSRSLLKNKDKVRLDYTNIPLHSILQDIFGIEKSQLVLKGNKVHILGRPTSNSSILEANQVPKGLQDSSKTPLKELLIDQVVVTGQYRPQSINQSIYRVEVIDKHIIENMAVSNVAELLKQQINIDVENQSGIGRSKIRVLGLNSQYSKILMDNIPIAGDENMGSNVDLSTISMDDVERVEIVRGAMGVEYGANAIAGVINIITKRRANKKTDLSIDITEETVAKEYNMRLYEEAKGRHIQRLNLSHNFSKKLSIGGALSRDHFAGYWGEMDGSTFNQDWKRDRQGNYSSRGYEWSPKTSYNGNAYVSFFTSKFSIFYKANYFQSDLTNHRRMVYEGFLLRDENFKVALGINDYYRNKRYNHHFSARGDIWKNAYFSIDGSYQLNGLLHKRRGINLANNSEINPGNGLPKTTNLVPNDWMEHYQSKGFYSRGTFLKPVLSGKLNINLGYEIDETTADQGYTLAFLDIPLMTPQQHTLTNGGAWLSAEWNVTPRITIRPGFRANFSSVYKVRSNESLTTRLKINEHNDLRLIIGTSTRFPNFHEMYMQFVDPVHEYRGNPNLRPEYGQTAELAWSHQREVGDNMYLQASLSSMFQNIKDRIVNIVYPSEREGVLTGLNTFTNENKYRGLANQIEAKLLSSKFHLKLAGSIVGYRGTDEASENDYQHFLINSQLNAQATYNLPFNFRAALFYRYVGKQPQYVFLPKKLPTGPSLEVTEGYYKILAETDPYHNLDFNLAKSFYNKKLDVRVGIRNIFGVTDITYVMVDPPEHIIDRELNPIRLYYGHTYFLKLSYNL</sequence>
<dbReference type="Gene3D" id="2.170.130.10">
    <property type="entry name" value="TonB-dependent receptor, plug domain"/>
    <property type="match status" value="1"/>
</dbReference>
<feature type="domain" description="Outer membrane protein beta-barrel" evidence="10">
    <location>
        <begin position="593"/>
        <end position="829"/>
    </location>
</feature>
<evidence type="ECO:0000256" key="5">
    <source>
        <dbReference type="ARBA" id="ARBA00022729"/>
    </source>
</evidence>
<comment type="similarity">
    <text evidence="8">Belongs to the TonB-dependent receptor family.</text>
</comment>
<keyword evidence="6 8" id="KW-0472">Membrane</keyword>
<dbReference type="InterPro" id="IPR036942">
    <property type="entry name" value="Beta-barrel_TonB_sf"/>
</dbReference>
<dbReference type="InterPro" id="IPR039426">
    <property type="entry name" value="TonB-dep_rcpt-like"/>
</dbReference>
<keyword evidence="4 8" id="KW-0812">Transmembrane</keyword>
<name>A0A6N8KXA6_9SPHI</name>
<dbReference type="InterPro" id="IPR041700">
    <property type="entry name" value="OMP_b-brl_3"/>
</dbReference>
<evidence type="ECO:0000256" key="6">
    <source>
        <dbReference type="ARBA" id="ARBA00023136"/>
    </source>
</evidence>
<evidence type="ECO:0000256" key="4">
    <source>
        <dbReference type="ARBA" id="ARBA00022692"/>
    </source>
</evidence>
<evidence type="ECO:0000259" key="9">
    <source>
        <dbReference type="Pfam" id="PF07715"/>
    </source>
</evidence>
<dbReference type="GO" id="GO:0015344">
    <property type="term" value="F:siderophore uptake transmembrane transporter activity"/>
    <property type="evidence" value="ECO:0007669"/>
    <property type="project" value="TreeGrafter"/>
</dbReference>
<feature type="domain" description="TonB-dependent receptor plug" evidence="9">
    <location>
        <begin position="169"/>
        <end position="273"/>
    </location>
</feature>
<keyword evidence="5" id="KW-0732">Signal</keyword>
<gene>
    <name evidence="11" type="ORF">GQF63_02530</name>
</gene>
<evidence type="ECO:0000256" key="1">
    <source>
        <dbReference type="ARBA" id="ARBA00004571"/>
    </source>
</evidence>
<reference evidence="11 12" key="1">
    <citation type="submission" date="2019-12" db="EMBL/GenBank/DDBJ databases">
        <authorList>
            <person name="Dong K."/>
        </authorList>
    </citation>
    <scope>NUCLEOTIDE SEQUENCE [LARGE SCALE GENOMIC DNA]</scope>
    <source>
        <strain evidence="11 12">JCM 31225</strain>
    </source>
</reference>
<dbReference type="Gene3D" id="2.40.170.20">
    <property type="entry name" value="TonB-dependent receptor, beta-barrel domain"/>
    <property type="match status" value="1"/>
</dbReference>
<protein>
    <submittedName>
        <fullName evidence="11">TonB-dependent receptor plug domain-containing protein</fullName>
    </submittedName>
</protein>
<comment type="caution">
    <text evidence="11">The sequence shown here is derived from an EMBL/GenBank/DDBJ whole genome shotgun (WGS) entry which is preliminary data.</text>
</comment>
<dbReference type="PROSITE" id="PS52016">
    <property type="entry name" value="TONB_DEPENDENT_REC_3"/>
    <property type="match status" value="1"/>
</dbReference>
<dbReference type="SUPFAM" id="SSF56935">
    <property type="entry name" value="Porins"/>
    <property type="match status" value="1"/>
</dbReference>
<keyword evidence="3 8" id="KW-1134">Transmembrane beta strand</keyword>
<accession>A0A6N8KXA6</accession>
<organism evidence="11 12">
    <name type="scientific">Sphingobacterium humi</name>
    <dbReference type="NCBI Taxonomy" id="1796905"/>
    <lineage>
        <taxon>Bacteria</taxon>
        <taxon>Pseudomonadati</taxon>
        <taxon>Bacteroidota</taxon>
        <taxon>Sphingobacteriia</taxon>
        <taxon>Sphingobacteriales</taxon>
        <taxon>Sphingobacteriaceae</taxon>
        <taxon>Sphingobacterium</taxon>
    </lineage>
</organism>
<keyword evidence="11" id="KW-0675">Receptor</keyword>
<evidence type="ECO:0000313" key="11">
    <source>
        <dbReference type="EMBL" id="MVZ60891.1"/>
    </source>
</evidence>
<dbReference type="Pfam" id="PF14905">
    <property type="entry name" value="OMP_b-brl_3"/>
    <property type="match status" value="1"/>
</dbReference>
<dbReference type="InterPro" id="IPR012910">
    <property type="entry name" value="Plug_dom"/>
</dbReference>
<dbReference type="GO" id="GO:0009279">
    <property type="term" value="C:cell outer membrane"/>
    <property type="evidence" value="ECO:0007669"/>
    <property type="project" value="UniProtKB-SubCell"/>
</dbReference>
<evidence type="ECO:0000259" key="10">
    <source>
        <dbReference type="Pfam" id="PF14905"/>
    </source>
</evidence>
<dbReference type="AlphaFoldDB" id="A0A6N8KXA6"/>
<evidence type="ECO:0000313" key="12">
    <source>
        <dbReference type="Proteomes" id="UP000435036"/>
    </source>
</evidence>